<name>A0A382WY07_9ZZZZ</name>
<dbReference type="GO" id="GO:0015645">
    <property type="term" value="F:fatty acid ligase activity"/>
    <property type="evidence" value="ECO:0007669"/>
    <property type="project" value="TreeGrafter"/>
</dbReference>
<feature type="domain" description="AMP-dependent synthetase/ligase" evidence="5">
    <location>
        <begin position="34"/>
        <end position="131"/>
    </location>
</feature>
<gene>
    <name evidence="6" type="ORF">METZ01_LOCUS416566</name>
</gene>
<evidence type="ECO:0000313" key="6">
    <source>
        <dbReference type="EMBL" id="SVD63712.1"/>
    </source>
</evidence>
<dbReference type="GO" id="GO:0006633">
    <property type="term" value="P:fatty acid biosynthetic process"/>
    <property type="evidence" value="ECO:0007669"/>
    <property type="project" value="TreeGrafter"/>
</dbReference>
<keyword evidence="3" id="KW-0547">Nucleotide-binding</keyword>
<dbReference type="Gene3D" id="3.40.50.12780">
    <property type="entry name" value="N-terminal domain of ligase-like"/>
    <property type="match status" value="1"/>
</dbReference>
<dbReference type="PANTHER" id="PTHR43605:SF10">
    <property type="entry name" value="ACYL-COA SYNTHETASE MEDIUM CHAIN FAMILY MEMBER 3"/>
    <property type="match status" value="1"/>
</dbReference>
<dbReference type="GO" id="GO:0005524">
    <property type="term" value="F:ATP binding"/>
    <property type="evidence" value="ECO:0007669"/>
    <property type="project" value="UniProtKB-KW"/>
</dbReference>
<dbReference type="PANTHER" id="PTHR43605">
    <property type="entry name" value="ACYL-COENZYME A SYNTHETASE"/>
    <property type="match status" value="1"/>
</dbReference>
<dbReference type="GO" id="GO:0006637">
    <property type="term" value="P:acyl-CoA metabolic process"/>
    <property type="evidence" value="ECO:0007669"/>
    <property type="project" value="TreeGrafter"/>
</dbReference>
<proteinExistence type="inferred from homology"/>
<evidence type="ECO:0000256" key="1">
    <source>
        <dbReference type="ARBA" id="ARBA00006432"/>
    </source>
</evidence>
<dbReference type="InterPro" id="IPR042099">
    <property type="entry name" value="ANL_N_sf"/>
</dbReference>
<keyword evidence="4" id="KW-0067">ATP-binding</keyword>
<keyword evidence="2" id="KW-0436">Ligase</keyword>
<comment type="similarity">
    <text evidence="1">Belongs to the ATP-dependent AMP-binding enzyme family.</text>
</comment>
<dbReference type="GO" id="GO:0004321">
    <property type="term" value="F:fatty-acyl-CoA synthase activity"/>
    <property type="evidence" value="ECO:0007669"/>
    <property type="project" value="TreeGrafter"/>
</dbReference>
<evidence type="ECO:0000256" key="3">
    <source>
        <dbReference type="ARBA" id="ARBA00022741"/>
    </source>
</evidence>
<protein>
    <recommendedName>
        <fullName evidence="5">AMP-dependent synthetase/ligase domain-containing protein</fullName>
    </recommendedName>
</protein>
<evidence type="ECO:0000256" key="2">
    <source>
        <dbReference type="ARBA" id="ARBA00022598"/>
    </source>
</evidence>
<reference evidence="6" key="1">
    <citation type="submission" date="2018-05" db="EMBL/GenBank/DDBJ databases">
        <authorList>
            <person name="Lanie J.A."/>
            <person name="Ng W.-L."/>
            <person name="Kazmierczak K.M."/>
            <person name="Andrzejewski T.M."/>
            <person name="Davidsen T.M."/>
            <person name="Wayne K.J."/>
            <person name="Tettelin H."/>
            <person name="Glass J.I."/>
            <person name="Rusch D."/>
            <person name="Podicherti R."/>
            <person name="Tsui H.-C.T."/>
            <person name="Winkler M.E."/>
        </authorList>
    </citation>
    <scope>NUCLEOTIDE SEQUENCE</scope>
</reference>
<dbReference type="EMBL" id="UINC01163412">
    <property type="protein sequence ID" value="SVD63712.1"/>
    <property type="molecule type" value="Genomic_DNA"/>
</dbReference>
<evidence type="ECO:0000256" key="4">
    <source>
        <dbReference type="ARBA" id="ARBA00022840"/>
    </source>
</evidence>
<feature type="non-terminal residue" evidence="6">
    <location>
        <position position="132"/>
    </location>
</feature>
<dbReference type="InterPro" id="IPR000873">
    <property type="entry name" value="AMP-dep_synth/lig_dom"/>
</dbReference>
<dbReference type="AlphaFoldDB" id="A0A382WY07"/>
<dbReference type="SUPFAM" id="SSF56801">
    <property type="entry name" value="Acetyl-CoA synthetase-like"/>
    <property type="match status" value="1"/>
</dbReference>
<dbReference type="InterPro" id="IPR051087">
    <property type="entry name" value="Mitochondrial_ACSM"/>
</dbReference>
<accession>A0A382WY07</accession>
<organism evidence="6">
    <name type="scientific">marine metagenome</name>
    <dbReference type="NCBI Taxonomy" id="408172"/>
    <lineage>
        <taxon>unclassified sequences</taxon>
        <taxon>metagenomes</taxon>
        <taxon>ecological metagenomes</taxon>
    </lineage>
</organism>
<sequence>MCPFMMEDYATLHQEHCLTVPQTFNFGRDVVDAWANDADKTALIWCDGSGLERSFTFSDVARRSSQVANWLTKEGIRKGERIVVMLPRIPEWQIVLVGCLKVGAVPIPCITMLTEKDVSYRVHHSGAVGAIT</sequence>
<evidence type="ECO:0000259" key="5">
    <source>
        <dbReference type="Pfam" id="PF00501"/>
    </source>
</evidence>
<dbReference type="Pfam" id="PF00501">
    <property type="entry name" value="AMP-binding"/>
    <property type="match status" value="1"/>
</dbReference>